<evidence type="ECO:0000313" key="5">
    <source>
        <dbReference type="Proteomes" id="UP000541583"/>
    </source>
</evidence>
<keyword evidence="5" id="KW-1185">Reference proteome</keyword>
<reference evidence="4 5" key="1">
    <citation type="submission" date="2020-08" db="EMBL/GenBank/DDBJ databases">
        <title>Genomic Encyclopedia of Type Strains, Phase IV (KMG-V): Genome sequencing to study the core and pangenomes of soil and plant-associated prokaryotes.</title>
        <authorList>
            <person name="Whitman W."/>
        </authorList>
    </citation>
    <scope>NUCLEOTIDE SEQUENCE [LARGE SCALE GENOMIC DNA]</scope>
    <source>
        <strain evidence="4 5">ANJLi2</strain>
    </source>
</reference>
<dbReference type="Pfam" id="PF00583">
    <property type="entry name" value="Acetyltransf_1"/>
    <property type="match status" value="1"/>
</dbReference>
<proteinExistence type="predicted"/>
<dbReference type="PANTHER" id="PTHR42919:SF8">
    <property type="entry name" value="N-ALPHA-ACETYLTRANSFERASE 50"/>
    <property type="match status" value="1"/>
</dbReference>
<protein>
    <submittedName>
        <fullName evidence="4">Ribosomal protein S18 acetylase RimI-like enzyme</fullName>
    </submittedName>
</protein>
<comment type="caution">
    <text evidence="4">The sequence shown here is derived from an EMBL/GenBank/DDBJ whole genome shotgun (WGS) entry which is preliminary data.</text>
</comment>
<dbReference type="Gene3D" id="3.40.630.30">
    <property type="match status" value="1"/>
</dbReference>
<sequence length="175" mass="20144">MENLKIDHVKLDDVVQLQNIGRQTFTETFSAVNTEENMAKYIEVSFSLGTLAAELSNKLSQFYFAVLDGEVIGYLKLNFGQAQTEIKDNNALEIERIYVSKEFQGKKVGQLLYNKAIQIAQQVGVNHVWLGVWEKNHKAISFYKKNGFMEFDRHIFKLGTDDQIDIMMKNVLKNE</sequence>
<evidence type="ECO:0000313" key="4">
    <source>
        <dbReference type="EMBL" id="MBB6108630.1"/>
    </source>
</evidence>
<evidence type="ECO:0000256" key="1">
    <source>
        <dbReference type="ARBA" id="ARBA00022679"/>
    </source>
</evidence>
<name>A0ABR6PI15_9SPHI</name>
<organism evidence="4 5">
    <name type="scientific">Mucilaginibacter lappiensis</name>
    <dbReference type="NCBI Taxonomy" id="354630"/>
    <lineage>
        <taxon>Bacteria</taxon>
        <taxon>Pseudomonadati</taxon>
        <taxon>Bacteroidota</taxon>
        <taxon>Sphingobacteriia</taxon>
        <taxon>Sphingobacteriales</taxon>
        <taxon>Sphingobacteriaceae</taxon>
        <taxon>Mucilaginibacter</taxon>
    </lineage>
</organism>
<dbReference type="SUPFAM" id="SSF55729">
    <property type="entry name" value="Acyl-CoA N-acyltransferases (Nat)"/>
    <property type="match status" value="1"/>
</dbReference>
<dbReference type="InterPro" id="IPR000182">
    <property type="entry name" value="GNAT_dom"/>
</dbReference>
<keyword evidence="2" id="KW-0012">Acyltransferase</keyword>
<dbReference type="Proteomes" id="UP000541583">
    <property type="component" value="Unassembled WGS sequence"/>
</dbReference>
<dbReference type="PANTHER" id="PTHR42919">
    <property type="entry name" value="N-ALPHA-ACETYLTRANSFERASE"/>
    <property type="match status" value="1"/>
</dbReference>
<dbReference type="InterPro" id="IPR016181">
    <property type="entry name" value="Acyl_CoA_acyltransferase"/>
</dbReference>
<dbReference type="PROSITE" id="PS51186">
    <property type="entry name" value="GNAT"/>
    <property type="match status" value="1"/>
</dbReference>
<dbReference type="RefSeq" id="WP_076370940.1">
    <property type="nucleotide sequence ID" value="NZ_FTMG01000002.1"/>
</dbReference>
<dbReference type="EMBL" id="JACHCB010000002">
    <property type="protein sequence ID" value="MBB6108630.1"/>
    <property type="molecule type" value="Genomic_DNA"/>
</dbReference>
<accession>A0ABR6PI15</accession>
<dbReference type="InterPro" id="IPR051556">
    <property type="entry name" value="N-term/lysine_N-AcTrnsfr"/>
</dbReference>
<gene>
    <name evidence="4" type="ORF">HDF23_001365</name>
</gene>
<evidence type="ECO:0000256" key="2">
    <source>
        <dbReference type="ARBA" id="ARBA00023315"/>
    </source>
</evidence>
<dbReference type="CDD" id="cd04301">
    <property type="entry name" value="NAT_SF"/>
    <property type="match status" value="1"/>
</dbReference>
<keyword evidence="1" id="KW-0808">Transferase</keyword>
<feature type="domain" description="N-acetyltransferase" evidence="3">
    <location>
        <begin position="4"/>
        <end position="173"/>
    </location>
</feature>
<evidence type="ECO:0000259" key="3">
    <source>
        <dbReference type="PROSITE" id="PS51186"/>
    </source>
</evidence>